<dbReference type="PANTHER" id="PTHR33620">
    <property type="entry name" value="UREASE ACCESSORY PROTEIN F"/>
    <property type="match status" value="1"/>
</dbReference>
<dbReference type="InterPro" id="IPR038277">
    <property type="entry name" value="UreF_sf"/>
</dbReference>
<keyword evidence="2 3" id="KW-0143">Chaperone</keyword>
<keyword evidence="5" id="KW-1185">Reference proteome</keyword>
<keyword evidence="1 3" id="KW-0996">Nickel insertion</keyword>
<dbReference type="RefSeq" id="WP_264186282.1">
    <property type="nucleotide sequence ID" value="NZ_JBKBAQ010000029.1"/>
</dbReference>
<dbReference type="PANTHER" id="PTHR33620:SF1">
    <property type="entry name" value="UREASE ACCESSORY PROTEIN F"/>
    <property type="match status" value="1"/>
</dbReference>
<protein>
    <recommendedName>
        <fullName evidence="3">Urease accessory protein UreF</fullName>
    </recommendedName>
</protein>
<accession>A0ABX5PPI2</accession>
<dbReference type="Gene3D" id="1.10.4190.10">
    <property type="entry name" value="Urease accessory protein UreF"/>
    <property type="match status" value="1"/>
</dbReference>
<comment type="similarity">
    <text evidence="3">Belongs to the UreF family.</text>
</comment>
<evidence type="ECO:0000256" key="1">
    <source>
        <dbReference type="ARBA" id="ARBA00022988"/>
    </source>
</evidence>
<dbReference type="EMBL" id="QJSY01000010">
    <property type="protein sequence ID" value="PYE59013.1"/>
    <property type="molecule type" value="Genomic_DNA"/>
</dbReference>
<sequence length="259" mass="28636">MGTITDMVTTTAMSTNINPGRVPAHGQLGLEPQTKAPGELGRLRLYQLVSPSLPVGGFTYSQGLEWAIERGWVKDPVTLGHWLQNQLKDSLATLELPLLMRLCQALAQEHISAASDYCRLLLASRETAELRQEERQRGQAFAKLLPQLGIPLAPEERELVLQTQLAAFALAAKHWQLPTYELCEAYCWSWLENAVTAGVKLIPLGQSAGQQLLLQLSAEIPEALQKAQDWPEADIGSYTPALAIASARHETQYTRLFRS</sequence>
<comment type="function">
    <text evidence="3">Required for maturation of urease via the functional incorporation of the urease nickel metallocenter.</text>
</comment>
<dbReference type="InterPro" id="IPR002639">
    <property type="entry name" value="UreF"/>
</dbReference>
<dbReference type="Proteomes" id="UP000247584">
    <property type="component" value="Unassembled WGS sequence"/>
</dbReference>
<comment type="subcellular location">
    <subcellularLocation>
        <location evidence="3">Cytoplasm</location>
    </subcellularLocation>
</comment>
<dbReference type="PIRSF" id="PIRSF009467">
    <property type="entry name" value="Ureas_acces_UreF"/>
    <property type="match status" value="1"/>
</dbReference>
<organism evidence="4 5">
    <name type="scientific">Shewanella chilikensis</name>
    <dbReference type="NCBI Taxonomy" id="558541"/>
    <lineage>
        <taxon>Bacteria</taxon>
        <taxon>Pseudomonadati</taxon>
        <taxon>Pseudomonadota</taxon>
        <taxon>Gammaproteobacteria</taxon>
        <taxon>Alteromonadales</taxon>
        <taxon>Shewanellaceae</taxon>
        <taxon>Shewanella</taxon>
    </lineage>
</organism>
<evidence type="ECO:0000256" key="2">
    <source>
        <dbReference type="ARBA" id="ARBA00023186"/>
    </source>
</evidence>
<proteinExistence type="inferred from homology"/>
<comment type="subunit">
    <text evidence="3">UreD, UreF and UreG form a complex that acts as a GTP-hydrolysis-dependent molecular chaperone, activating the urease apoprotein by helping to assemble the nickel containing metallocenter of UreC. The UreE protein probably delivers the nickel.</text>
</comment>
<evidence type="ECO:0000313" key="5">
    <source>
        <dbReference type="Proteomes" id="UP000247584"/>
    </source>
</evidence>
<evidence type="ECO:0000313" key="4">
    <source>
        <dbReference type="EMBL" id="PYE59013.1"/>
    </source>
</evidence>
<reference evidence="4 5" key="1">
    <citation type="submission" date="2018-06" db="EMBL/GenBank/DDBJ databases">
        <title>Genomic Encyclopedia of Type Strains, Phase III (KMG-III): the genomes of soil and plant-associated and newly described type strains.</title>
        <authorList>
            <person name="Whitman W."/>
        </authorList>
    </citation>
    <scope>NUCLEOTIDE SEQUENCE [LARGE SCALE GENOMIC DNA]</scope>
    <source>
        <strain evidence="4 5">JC5</strain>
    </source>
</reference>
<dbReference type="HAMAP" id="MF_01385">
    <property type="entry name" value="UreF"/>
    <property type="match status" value="1"/>
</dbReference>
<gene>
    <name evidence="3" type="primary">ureF</name>
    <name evidence="4" type="ORF">C8J23_11034</name>
</gene>
<keyword evidence="3" id="KW-0963">Cytoplasm</keyword>
<comment type="caution">
    <text evidence="4">The sequence shown here is derived from an EMBL/GenBank/DDBJ whole genome shotgun (WGS) entry which is preliminary data.</text>
</comment>
<name>A0ABX5PPI2_9GAMM</name>
<dbReference type="Pfam" id="PF01730">
    <property type="entry name" value="UreF"/>
    <property type="match status" value="1"/>
</dbReference>
<evidence type="ECO:0000256" key="3">
    <source>
        <dbReference type="HAMAP-Rule" id="MF_01385"/>
    </source>
</evidence>